<gene>
    <name evidence="2" type="ORF">NAEGRDRAFT_54122</name>
</gene>
<reference evidence="2 3" key="1">
    <citation type="journal article" date="2010" name="Cell">
        <title>The genome of Naegleria gruberi illuminates early eukaryotic versatility.</title>
        <authorList>
            <person name="Fritz-Laylin L.K."/>
            <person name="Prochnik S.E."/>
            <person name="Ginger M.L."/>
            <person name="Dacks J.B."/>
            <person name="Carpenter M.L."/>
            <person name="Field M.C."/>
            <person name="Kuo A."/>
            <person name="Paredez A."/>
            <person name="Chapman J."/>
            <person name="Pham J."/>
            <person name="Shu S."/>
            <person name="Neupane R."/>
            <person name="Cipriano M."/>
            <person name="Mancuso J."/>
            <person name="Tu H."/>
            <person name="Salamov A."/>
            <person name="Lindquist E."/>
            <person name="Shapiro H."/>
            <person name="Lucas S."/>
            <person name="Grigoriev I.V."/>
            <person name="Cande W.Z."/>
            <person name="Fulton C."/>
            <person name="Rokhsar D.S."/>
            <person name="Dawson S.C."/>
        </authorList>
    </citation>
    <scope>NUCLEOTIDE SEQUENCE [LARGE SCALE GENOMIC DNA]</scope>
    <source>
        <strain evidence="2 3">NEG-M</strain>
    </source>
</reference>
<proteinExistence type="predicted"/>
<dbReference type="PANTHER" id="PTHR24410">
    <property type="entry name" value="HL07962P-RELATED"/>
    <property type="match status" value="1"/>
</dbReference>
<dbReference type="InParanoid" id="D2W265"/>
<keyword evidence="3" id="KW-1185">Reference proteome</keyword>
<dbReference type="InterPro" id="IPR000210">
    <property type="entry name" value="BTB/POZ_dom"/>
</dbReference>
<dbReference type="EMBL" id="GG738925">
    <property type="protein sequence ID" value="EFC36768.1"/>
    <property type="molecule type" value="Genomic_DNA"/>
</dbReference>
<feature type="domain" description="BTB" evidence="1">
    <location>
        <begin position="53"/>
        <end position="138"/>
    </location>
</feature>
<evidence type="ECO:0000313" key="2">
    <source>
        <dbReference type="EMBL" id="EFC36768.1"/>
    </source>
</evidence>
<dbReference type="Gene3D" id="3.30.710.10">
    <property type="entry name" value="Potassium Channel Kv1.1, Chain A"/>
    <property type="match status" value="1"/>
</dbReference>
<dbReference type="GeneID" id="8862952"/>
<dbReference type="PANTHER" id="PTHR24410:SF23">
    <property type="entry name" value="BTB DOMAIN-CONTAINING PROTEIN-RELATED"/>
    <property type="match status" value="1"/>
</dbReference>
<dbReference type="InterPro" id="IPR011333">
    <property type="entry name" value="SKP1/BTB/POZ_sf"/>
</dbReference>
<sequence length="293" mass="34275">MSLRDTLLEQIRSRRTLVEQGEKSILETPIFHGITSNGLMVHFTQFFNNDLCSDFKLILKRKDPSQVNELDAYGNRKLNVIYAHKFVLAQSEWFRTIFESNMMEQLTNELIVDENEENLDTFTAMIAMMYGNYVPSFSSLNSTLVIDLLVCFDKYQATQLFDRVIAGLVKNLARDTPNYRSVNLLHIFSMFGDRTKSKELHASILTLLVTPLWTKGVRVLRPEVFSNDEFMDFFNKQDFNSCYFFLEEFVRATHAFDLICQSIDNWIKFDEADRFDKGFLLYRVALNAHKLIR</sequence>
<dbReference type="Pfam" id="PF00651">
    <property type="entry name" value="BTB"/>
    <property type="match status" value="1"/>
</dbReference>
<dbReference type="CDD" id="cd18186">
    <property type="entry name" value="BTB_POZ_ZBTB_KLHL-like"/>
    <property type="match status" value="1"/>
</dbReference>
<dbReference type="AlphaFoldDB" id="D2W265"/>
<dbReference type="RefSeq" id="XP_002669512.1">
    <property type="nucleotide sequence ID" value="XM_002669466.1"/>
</dbReference>
<organism evidence="3">
    <name type="scientific">Naegleria gruberi</name>
    <name type="common">Amoeba</name>
    <dbReference type="NCBI Taxonomy" id="5762"/>
    <lineage>
        <taxon>Eukaryota</taxon>
        <taxon>Discoba</taxon>
        <taxon>Heterolobosea</taxon>
        <taxon>Tetramitia</taxon>
        <taxon>Eutetramitia</taxon>
        <taxon>Vahlkampfiidae</taxon>
        <taxon>Naegleria</taxon>
    </lineage>
</organism>
<evidence type="ECO:0000313" key="3">
    <source>
        <dbReference type="Proteomes" id="UP000006671"/>
    </source>
</evidence>
<evidence type="ECO:0000259" key="1">
    <source>
        <dbReference type="PROSITE" id="PS50097"/>
    </source>
</evidence>
<dbReference type="InterPro" id="IPR051481">
    <property type="entry name" value="BTB-POZ/Galectin-3-binding"/>
</dbReference>
<dbReference type="PROSITE" id="PS50097">
    <property type="entry name" value="BTB"/>
    <property type="match status" value="1"/>
</dbReference>
<dbReference type="OrthoDB" id="194443at2759"/>
<dbReference type="OMA" id="THELISI"/>
<name>D2W265_NAEGR</name>
<dbReference type="VEuPathDB" id="AmoebaDB:NAEGRDRAFT_54122"/>
<accession>D2W265</accession>
<dbReference type="Proteomes" id="UP000006671">
    <property type="component" value="Unassembled WGS sequence"/>
</dbReference>
<dbReference type="KEGG" id="ngr:NAEGRDRAFT_54122"/>
<protein>
    <submittedName>
        <fullName evidence="2">Predicted protein</fullName>
    </submittedName>
</protein>
<dbReference type="SUPFAM" id="SSF54695">
    <property type="entry name" value="POZ domain"/>
    <property type="match status" value="1"/>
</dbReference>